<dbReference type="InterPro" id="IPR032466">
    <property type="entry name" value="Metal_Hydrolase"/>
</dbReference>
<organism evidence="3 4">
    <name type="scientific">Marinomonas transparens</name>
    <dbReference type="NCBI Taxonomy" id="2795388"/>
    <lineage>
        <taxon>Bacteria</taxon>
        <taxon>Pseudomonadati</taxon>
        <taxon>Pseudomonadota</taxon>
        <taxon>Gammaproteobacteria</taxon>
        <taxon>Oceanospirillales</taxon>
        <taxon>Oceanospirillaceae</taxon>
        <taxon>Marinomonas</taxon>
    </lineage>
</organism>
<dbReference type="InterPro" id="IPR052350">
    <property type="entry name" value="Metallo-dep_Lactonases"/>
</dbReference>
<dbReference type="Gene3D" id="3.20.20.140">
    <property type="entry name" value="Metal-dependent hydrolases"/>
    <property type="match status" value="1"/>
</dbReference>
<dbReference type="Proteomes" id="UP000628710">
    <property type="component" value="Unassembled WGS sequence"/>
</dbReference>
<proteinExistence type="inferred from homology"/>
<evidence type="ECO:0000313" key="3">
    <source>
        <dbReference type="EMBL" id="MBJ7539375.1"/>
    </source>
</evidence>
<comment type="caution">
    <text evidence="3">The sequence shown here is derived from an EMBL/GenBank/DDBJ whole genome shotgun (WGS) entry which is preliminary data.</text>
</comment>
<reference evidence="3" key="1">
    <citation type="submission" date="2020-12" db="EMBL/GenBank/DDBJ databases">
        <title>Marinomonas arctica sp. nov., a psychrotolerant bacterium isolated from the Arctic.</title>
        <authorList>
            <person name="Zhang Y."/>
        </authorList>
    </citation>
    <scope>NUCLEOTIDE SEQUENCE</scope>
    <source>
        <strain evidence="3">C1424</strain>
    </source>
</reference>
<comment type="similarity">
    <text evidence="1">Belongs to the metallo-dependent hydrolases superfamily.</text>
</comment>
<dbReference type="InterPro" id="IPR006680">
    <property type="entry name" value="Amidohydro-rel"/>
</dbReference>
<dbReference type="EMBL" id="JAEMNX010000024">
    <property type="protein sequence ID" value="MBJ7539375.1"/>
    <property type="molecule type" value="Genomic_DNA"/>
</dbReference>
<evidence type="ECO:0000313" key="4">
    <source>
        <dbReference type="Proteomes" id="UP000628710"/>
    </source>
</evidence>
<feature type="domain" description="Amidohydrolase-related" evidence="2">
    <location>
        <begin position="4"/>
        <end position="274"/>
    </location>
</feature>
<gene>
    <name evidence="3" type="ORF">I8J31_16980</name>
</gene>
<dbReference type="Pfam" id="PF04909">
    <property type="entry name" value="Amidohydro_2"/>
    <property type="match status" value="1"/>
</dbReference>
<dbReference type="PANTHER" id="PTHR43569:SF2">
    <property type="entry name" value="AMIDOHYDROLASE-RELATED DOMAIN-CONTAINING PROTEIN"/>
    <property type="match status" value="1"/>
</dbReference>
<dbReference type="SUPFAM" id="SSF51556">
    <property type="entry name" value="Metallo-dependent hydrolases"/>
    <property type="match status" value="1"/>
</dbReference>
<protein>
    <submittedName>
        <fullName evidence="3">Amidohydrolase family protein</fullName>
    </submittedName>
</protein>
<dbReference type="GO" id="GO:0016787">
    <property type="term" value="F:hydrolase activity"/>
    <property type="evidence" value="ECO:0007669"/>
    <property type="project" value="InterPro"/>
</dbReference>
<sequence>MMRIDAHQHFWHLKRNDYGWLTPELTTLYRDFTPDDLTPLLQQHNIDGTVLVQAAPTDAETDFLLALSEQHACIKGVVGWVDFDSQQATERIVQLAQHPKLVGLRPMIQDIEDVDWMLSSAVGKALQVLSQHRLVFDALVKPQHLANLKALVDQHPQLKVVIDHAAKPNIKDRDLAQWQRDMAVFRDHPQVSCKLSGLVTEAKKDWQAEELYPYIDTLFEVFGEQRLLWGSDWPVCLLASSYEKWFDTVNRYLTKNPCSKDKILGGNAIRVYGL</sequence>
<dbReference type="AlphaFoldDB" id="A0A934JY38"/>
<dbReference type="PANTHER" id="PTHR43569">
    <property type="entry name" value="AMIDOHYDROLASE"/>
    <property type="match status" value="1"/>
</dbReference>
<dbReference type="RefSeq" id="WP_199469780.1">
    <property type="nucleotide sequence ID" value="NZ_JAEMNX010000024.1"/>
</dbReference>
<name>A0A934JY38_9GAMM</name>
<evidence type="ECO:0000259" key="2">
    <source>
        <dbReference type="Pfam" id="PF04909"/>
    </source>
</evidence>
<evidence type="ECO:0000256" key="1">
    <source>
        <dbReference type="ARBA" id="ARBA00038310"/>
    </source>
</evidence>
<keyword evidence="4" id="KW-1185">Reference proteome</keyword>
<accession>A0A934JY38</accession>